<evidence type="ECO:0000313" key="1">
    <source>
        <dbReference type="EMBL" id="BAH36753.1"/>
    </source>
</evidence>
<organism evidence="1">
    <name type="scientific">Acaryochloris marina (strain MBIC 11017)</name>
    <dbReference type="NCBI Taxonomy" id="329726"/>
    <lineage>
        <taxon>Bacteria</taxon>
        <taxon>Bacillati</taxon>
        <taxon>Cyanobacteriota</taxon>
        <taxon>Cyanophyceae</taxon>
        <taxon>Acaryochloridales</taxon>
        <taxon>Acaryochloridaceae</taxon>
        <taxon>Acaryochloris</taxon>
    </lineage>
</organism>
<sequence length="79" mass="8828">MDLTADDMSQSKTIWVNEQLDPAGLMYACIACCDAQHAQDCHTSFQDNLTEHQKQAGWVARLRTVESWDDVPACALKLS</sequence>
<accession>C0SPI0</accession>
<name>C0SPI0_ACAM1</name>
<protein>
    <submittedName>
        <fullName evidence="1">Uncharacterized protein</fullName>
    </submittedName>
</protein>
<dbReference type="AlphaFoldDB" id="C0SPI0"/>
<dbReference type="EMBL" id="AB243671">
    <property type="protein sequence ID" value="BAH36753.1"/>
    <property type="molecule type" value="Genomic_DNA"/>
</dbReference>
<reference evidence="1" key="1">
    <citation type="submission" date="2005-12" db="EMBL/GenBank/DDBJ databases">
        <title>Asymmetric electron transfer on the A branch in chlorophyll d-containing Photosystem I reaction center of Acaryochloris marina.</title>
        <authorList>
            <person name="Itoh S."/>
            <person name="Itoh K."/>
            <person name="Mino H."/>
            <person name="Takaichi S."/>
            <person name="Iwaki M."/>
            <person name="Uzumaki T."/>
        </authorList>
    </citation>
    <scope>NUCLEOTIDE SEQUENCE</scope>
</reference>
<proteinExistence type="predicted"/>